<evidence type="ECO:0000259" key="11">
    <source>
        <dbReference type="Pfam" id="PF02782"/>
    </source>
</evidence>
<keyword evidence="13" id="KW-1185">Reference proteome</keyword>
<keyword evidence="3 7" id="KW-0418">Kinase</keyword>
<dbReference type="HAMAP" id="MF_00520">
    <property type="entry name" value="Ribulokinase"/>
    <property type="match status" value="1"/>
</dbReference>
<keyword evidence="6 7" id="KW-0119">Carbohydrate metabolism</keyword>
<evidence type="ECO:0000259" key="10">
    <source>
        <dbReference type="Pfam" id="PF00370"/>
    </source>
</evidence>
<comment type="pathway">
    <text evidence="7 9">Carbohydrate degradation; L-arabinose degradation via L-ribulose; D-xylulose 5-phosphate from L-arabinose (bacterial route): step 2/3.</text>
</comment>
<dbReference type="Pfam" id="PF00370">
    <property type="entry name" value="FGGY_N"/>
    <property type="match status" value="1"/>
</dbReference>
<evidence type="ECO:0000256" key="7">
    <source>
        <dbReference type="HAMAP-Rule" id="MF_00520"/>
    </source>
</evidence>
<evidence type="ECO:0000256" key="9">
    <source>
        <dbReference type="RuleBase" id="RU003455"/>
    </source>
</evidence>
<evidence type="ECO:0000256" key="5">
    <source>
        <dbReference type="ARBA" id="ARBA00022935"/>
    </source>
</evidence>
<evidence type="ECO:0000313" key="13">
    <source>
        <dbReference type="Proteomes" id="UP001260980"/>
    </source>
</evidence>
<dbReference type="Pfam" id="PF02782">
    <property type="entry name" value="FGGY_C"/>
    <property type="match status" value="1"/>
</dbReference>
<dbReference type="PANTHER" id="PTHR43435:SF4">
    <property type="entry name" value="FGGY CARBOHYDRATE KINASE DOMAIN-CONTAINING PROTEIN"/>
    <property type="match status" value="1"/>
</dbReference>
<comment type="similarity">
    <text evidence="7 9">Belongs to the ribulokinase family.</text>
</comment>
<dbReference type="GO" id="GO:0008741">
    <property type="term" value="F:ribulokinase activity"/>
    <property type="evidence" value="ECO:0007669"/>
    <property type="project" value="UniProtKB-EC"/>
</dbReference>
<evidence type="ECO:0000256" key="1">
    <source>
        <dbReference type="ARBA" id="ARBA00022679"/>
    </source>
</evidence>
<feature type="domain" description="Carbohydrate kinase FGGY C-terminal" evidence="11">
    <location>
        <begin position="292"/>
        <end position="490"/>
    </location>
</feature>
<proteinExistence type="inferred from homology"/>
<keyword evidence="1 7" id="KW-0808">Transferase</keyword>
<evidence type="ECO:0000313" key="12">
    <source>
        <dbReference type="EMBL" id="MDU0200355.1"/>
    </source>
</evidence>
<keyword evidence="2 7" id="KW-0547">Nucleotide-binding</keyword>
<sequence>MSKKYAIGVDYGTESGRAVLVDLSDGTEVADHVTPYPHNVIDEKLPNSGVKLEYDWALQHPQDYLDVLTRSVPAVVQASGVDPADIIGLGIDFTACTMLPVDAQGQPLCFNPELANQPHSWVKLWKHHAAQDEANLINEIAERRGEDFLPRYGGKISSEWMIAKVWQILNEAPDIYEQTDRFLEATDWVVSQMTGASDIVRNSCTAGYKAIWHKKKGFPSNEFFKALDPRLENVTQTKLRGEVVALGTKAGELTESMAKLMGLQPGIAIAVGNVDAHAAVPGVGVVTPGKLVMAMGTSICHMLLGTEEREVEGMCGVVEDGIIPGYLGYEAGQSAVGDIFAWYVEQGVPAYVQAAAEQEGTNVHEWLERHASAYKPGETGLLALDWWNGNRSVLVDTELNGLILGYSLLTKPEEVYRSLLEATAFGTRKIVDAFHNNGVEVQELYACGGLPQKNRLLMQIYADVTNREIKVADSKQTPALGAAMFGAVAAGAANGGYDSIVDAAQKMARVRKDTFKPIPENVVVYEKLYQEYSKLHDYFGRGENDVMKRLRAIREEARH</sequence>
<dbReference type="CDD" id="cd07781">
    <property type="entry name" value="ASKHA_NBD_FGGY_L-RBK"/>
    <property type="match status" value="1"/>
</dbReference>
<dbReference type="EMBL" id="JAWCUD010000001">
    <property type="protein sequence ID" value="MDU0200355.1"/>
    <property type="molecule type" value="Genomic_DNA"/>
</dbReference>
<feature type="domain" description="Carbohydrate kinase FGGY N-terminal" evidence="10">
    <location>
        <begin position="5"/>
        <end position="280"/>
    </location>
</feature>
<comment type="catalytic activity">
    <reaction evidence="7 9">
        <text>L-ribulose + ATP = L-ribulose 5-phosphate + ADP + H(+)</text>
        <dbReference type="Rhea" id="RHEA:22072"/>
        <dbReference type="ChEBI" id="CHEBI:15378"/>
        <dbReference type="ChEBI" id="CHEBI:16880"/>
        <dbReference type="ChEBI" id="CHEBI:30616"/>
        <dbReference type="ChEBI" id="CHEBI:58226"/>
        <dbReference type="ChEBI" id="CHEBI:456216"/>
        <dbReference type="EC" id="2.7.1.16"/>
    </reaction>
</comment>
<name>A0ABU3R7U8_9BACL</name>
<dbReference type="EC" id="2.7.1.16" evidence="7 8"/>
<protein>
    <recommendedName>
        <fullName evidence="7 8">Ribulokinase</fullName>
        <ecNumber evidence="7 8">2.7.1.16</ecNumber>
    </recommendedName>
</protein>
<comment type="catalytic activity">
    <reaction evidence="7">
        <text>D-ribulose + ATP = D-ribulose 5-phosphate + ADP + H(+)</text>
        <dbReference type="Rhea" id="RHEA:17601"/>
        <dbReference type="ChEBI" id="CHEBI:15378"/>
        <dbReference type="ChEBI" id="CHEBI:17173"/>
        <dbReference type="ChEBI" id="CHEBI:30616"/>
        <dbReference type="ChEBI" id="CHEBI:58121"/>
        <dbReference type="ChEBI" id="CHEBI:456216"/>
        <dbReference type="EC" id="2.7.1.16"/>
    </reaction>
</comment>
<evidence type="ECO:0000256" key="2">
    <source>
        <dbReference type="ARBA" id="ARBA00022741"/>
    </source>
</evidence>
<evidence type="ECO:0000256" key="4">
    <source>
        <dbReference type="ARBA" id="ARBA00022840"/>
    </source>
</evidence>
<dbReference type="InterPro" id="IPR005929">
    <property type="entry name" value="Ribulokinase"/>
</dbReference>
<dbReference type="InterPro" id="IPR018485">
    <property type="entry name" value="FGGY_C"/>
</dbReference>
<dbReference type="Proteomes" id="UP001260980">
    <property type="component" value="Unassembled WGS sequence"/>
</dbReference>
<evidence type="ECO:0000256" key="6">
    <source>
        <dbReference type="ARBA" id="ARBA00023277"/>
    </source>
</evidence>
<keyword evidence="4 7" id="KW-0067">ATP-binding</keyword>
<reference evidence="12 13" key="1">
    <citation type="submission" date="2023-10" db="EMBL/GenBank/DDBJ databases">
        <title>Paenibacillus strain PFR10 Genome sequencing and assembly.</title>
        <authorList>
            <person name="Kim I."/>
        </authorList>
    </citation>
    <scope>NUCLEOTIDE SEQUENCE [LARGE SCALE GENOMIC DNA]</scope>
    <source>
        <strain evidence="12 13">PFR10</strain>
    </source>
</reference>
<gene>
    <name evidence="7" type="primary">araB</name>
    <name evidence="12" type="ORF">RQP52_04585</name>
</gene>
<dbReference type="PIRSF" id="PIRSF000538">
    <property type="entry name" value="GlpK"/>
    <property type="match status" value="1"/>
</dbReference>
<dbReference type="NCBIfam" id="NF003154">
    <property type="entry name" value="PRK04123.1"/>
    <property type="match status" value="1"/>
</dbReference>
<accession>A0ABU3R7U8</accession>
<dbReference type="InterPro" id="IPR043129">
    <property type="entry name" value="ATPase_NBD"/>
</dbReference>
<evidence type="ECO:0000256" key="3">
    <source>
        <dbReference type="ARBA" id="ARBA00022777"/>
    </source>
</evidence>
<dbReference type="Gene3D" id="3.30.420.40">
    <property type="match status" value="2"/>
</dbReference>
<dbReference type="InterPro" id="IPR018484">
    <property type="entry name" value="FGGY_N"/>
</dbReference>
<dbReference type="PANTHER" id="PTHR43435">
    <property type="entry name" value="RIBULOKINASE"/>
    <property type="match status" value="1"/>
</dbReference>
<dbReference type="NCBIfam" id="TIGR01234">
    <property type="entry name" value="L-ribulokinase"/>
    <property type="match status" value="1"/>
</dbReference>
<organism evidence="12 13">
    <name type="scientific">Paenibacillus violae</name>
    <dbReference type="NCBI Taxonomy" id="3077234"/>
    <lineage>
        <taxon>Bacteria</taxon>
        <taxon>Bacillati</taxon>
        <taxon>Bacillota</taxon>
        <taxon>Bacilli</taxon>
        <taxon>Bacillales</taxon>
        <taxon>Paenibacillaceae</taxon>
        <taxon>Paenibacillus</taxon>
    </lineage>
</organism>
<comment type="caution">
    <text evidence="12">The sequence shown here is derived from an EMBL/GenBank/DDBJ whole genome shotgun (WGS) entry which is preliminary data.</text>
</comment>
<keyword evidence="5 7" id="KW-0054">Arabinose catabolism</keyword>
<dbReference type="InterPro" id="IPR000577">
    <property type="entry name" value="Carb_kinase_FGGY"/>
</dbReference>
<evidence type="ECO:0000256" key="8">
    <source>
        <dbReference type="NCBIfam" id="TIGR01234"/>
    </source>
</evidence>
<dbReference type="SUPFAM" id="SSF53067">
    <property type="entry name" value="Actin-like ATPase domain"/>
    <property type="match status" value="2"/>
</dbReference>
<dbReference type="RefSeq" id="WP_315949728.1">
    <property type="nucleotide sequence ID" value="NZ_JAWCUD010000001.1"/>
</dbReference>